<feature type="region of interest" description="Disordered" evidence="5">
    <location>
        <begin position="481"/>
        <end position="501"/>
    </location>
</feature>
<comment type="similarity">
    <text evidence="2 4">Belongs to the GerABKA family.</text>
</comment>
<organism evidence="7 8">
    <name type="scientific">Melghiribacillus thermohalophilus</name>
    <dbReference type="NCBI Taxonomy" id="1324956"/>
    <lineage>
        <taxon>Bacteria</taxon>
        <taxon>Bacillati</taxon>
        <taxon>Bacillota</taxon>
        <taxon>Bacilli</taxon>
        <taxon>Bacillales</taxon>
        <taxon>Bacillaceae</taxon>
        <taxon>Melghiribacillus</taxon>
    </lineage>
</organism>
<evidence type="ECO:0000313" key="7">
    <source>
        <dbReference type="EMBL" id="TCT25092.1"/>
    </source>
</evidence>
<feature type="transmembrane region" description="Helical" evidence="6">
    <location>
        <begin position="365"/>
        <end position="386"/>
    </location>
</feature>
<evidence type="ECO:0000256" key="6">
    <source>
        <dbReference type="SAM" id="Phobius"/>
    </source>
</evidence>
<protein>
    <submittedName>
        <fullName evidence="7">GerA spore germination protein</fullName>
    </submittedName>
</protein>
<sequence>MARYKSKSKDKKNHIQDEITKEQLEDVFENCQDIKALEMDFNRPGHKAVNVIFFYNEGMSDVEKLNEKVIPRLEELFKQSADSRLDKHTIIDELHITSLKIETDLDRIIPKVFDGELLFFIPDLKTAYTINLSKQPQRKPEEPNTEISIRGPRDGFIEEIEVNVALVRKRLRTNSFRYEQFEIGDRTKTRVGLLYIDDIARKDIIDHVREKLSTIKIDALTSSNQMEELLTETPFRLLPMFKYTGRPDYVADVLIKGHFAIIVDGTPSAIIGPVYLMKIMKSPEDSDTIYIYASLGRLFRVFGITAATFLPGLWVALITYHPEQLPFILLSGIAESRRGVPLPPPVSALLMVLAFELFREAGLRLPTPIGQILGVVGGIIIGDAAIRAGFTSPSMVVVIATSLVATFALANQSLEGVISVLRLGVLILASFLGLFGVLISVYFILAYVSNLRSFGIPYLAPISPYRLKDITDAIFRRPLKSDKKRPEILHPKDQDKQEDNQ</sequence>
<dbReference type="Pfam" id="PF03323">
    <property type="entry name" value="GerA"/>
    <property type="match status" value="1"/>
</dbReference>
<dbReference type="PANTHER" id="PTHR22550:SF5">
    <property type="entry name" value="LEUCINE ZIPPER PROTEIN 4"/>
    <property type="match status" value="1"/>
</dbReference>
<evidence type="ECO:0000256" key="2">
    <source>
        <dbReference type="ARBA" id="ARBA00005278"/>
    </source>
</evidence>
<keyword evidence="6" id="KW-1133">Transmembrane helix</keyword>
<dbReference type="Proteomes" id="UP000294650">
    <property type="component" value="Unassembled WGS sequence"/>
</dbReference>
<dbReference type="GO" id="GO:0009847">
    <property type="term" value="P:spore germination"/>
    <property type="evidence" value="ECO:0007669"/>
    <property type="project" value="UniProtKB-UniRule"/>
</dbReference>
<evidence type="ECO:0000256" key="3">
    <source>
        <dbReference type="ARBA" id="ARBA00023136"/>
    </source>
</evidence>
<dbReference type="InterPro" id="IPR004995">
    <property type="entry name" value="Spore_Ger"/>
</dbReference>
<dbReference type="InterPro" id="IPR050768">
    <property type="entry name" value="UPF0353/GerABKA_families"/>
</dbReference>
<dbReference type="PANTHER" id="PTHR22550">
    <property type="entry name" value="SPORE GERMINATION PROTEIN"/>
    <property type="match status" value="1"/>
</dbReference>
<dbReference type="RefSeq" id="WP_132371252.1">
    <property type="nucleotide sequence ID" value="NZ_SMAN01000004.1"/>
</dbReference>
<name>A0A4V2V2H3_9BACI</name>
<feature type="transmembrane region" description="Helical" evidence="6">
    <location>
        <begin position="392"/>
        <end position="411"/>
    </location>
</feature>
<dbReference type="OrthoDB" id="9772630at2"/>
<comment type="subcellular location">
    <subcellularLocation>
        <location evidence="4">Cell membrane</location>
    </subcellularLocation>
    <subcellularLocation>
        <location evidence="1">Membrane</location>
        <topology evidence="1">Multi-pass membrane protein</topology>
    </subcellularLocation>
</comment>
<evidence type="ECO:0000256" key="5">
    <source>
        <dbReference type="SAM" id="MobiDB-lite"/>
    </source>
</evidence>
<feature type="transmembrane region" description="Helical" evidence="6">
    <location>
        <begin position="423"/>
        <end position="448"/>
    </location>
</feature>
<keyword evidence="8" id="KW-1185">Reference proteome</keyword>
<feature type="transmembrane region" description="Helical" evidence="6">
    <location>
        <begin position="298"/>
        <end position="320"/>
    </location>
</feature>
<proteinExistence type="inferred from homology"/>
<evidence type="ECO:0000256" key="4">
    <source>
        <dbReference type="PIRNR" id="PIRNR005690"/>
    </source>
</evidence>
<dbReference type="GO" id="GO:0005886">
    <property type="term" value="C:plasma membrane"/>
    <property type="evidence" value="ECO:0007669"/>
    <property type="project" value="UniProtKB-SubCell"/>
</dbReference>
<accession>A0A4V2V2H3</accession>
<dbReference type="EMBL" id="SMAN01000004">
    <property type="protein sequence ID" value="TCT25092.1"/>
    <property type="molecule type" value="Genomic_DNA"/>
</dbReference>
<keyword evidence="3 4" id="KW-0472">Membrane</keyword>
<evidence type="ECO:0000256" key="1">
    <source>
        <dbReference type="ARBA" id="ARBA00004141"/>
    </source>
</evidence>
<evidence type="ECO:0000313" key="8">
    <source>
        <dbReference type="Proteomes" id="UP000294650"/>
    </source>
</evidence>
<gene>
    <name evidence="7" type="ORF">EDD68_104167</name>
</gene>
<reference evidence="7 8" key="1">
    <citation type="submission" date="2019-03" db="EMBL/GenBank/DDBJ databases">
        <title>Genomic Encyclopedia of Type Strains, Phase IV (KMG-IV): sequencing the most valuable type-strain genomes for metagenomic binning, comparative biology and taxonomic classification.</title>
        <authorList>
            <person name="Goeker M."/>
        </authorList>
    </citation>
    <scope>NUCLEOTIDE SEQUENCE [LARGE SCALE GENOMIC DNA]</scope>
    <source>
        <strain evidence="7 8">DSM 25894</strain>
    </source>
</reference>
<dbReference type="PIRSF" id="PIRSF005690">
    <property type="entry name" value="GerBA"/>
    <property type="match status" value="1"/>
</dbReference>
<dbReference type="AlphaFoldDB" id="A0A4V2V2H3"/>
<keyword evidence="6" id="KW-0812">Transmembrane</keyword>
<comment type="caution">
    <text evidence="7">The sequence shown here is derived from an EMBL/GenBank/DDBJ whole genome shotgun (WGS) entry which is preliminary data.</text>
</comment>